<organism evidence="1 2">
    <name type="scientific">Microdochium trichocladiopsis</name>
    <dbReference type="NCBI Taxonomy" id="1682393"/>
    <lineage>
        <taxon>Eukaryota</taxon>
        <taxon>Fungi</taxon>
        <taxon>Dikarya</taxon>
        <taxon>Ascomycota</taxon>
        <taxon>Pezizomycotina</taxon>
        <taxon>Sordariomycetes</taxon>
        <taxon>Xylariomycetidae</taxon>
        <taxon>Xylariales</taxon>
        <taxon>Microdochiaceae</taxon>
        <taxon>Microdochium</taxon>
    </lineage>
</organism>
<dbReference type="SUPFAM" id="SSF53756">
    <property type="entry name" value="UDP-Glycosyltransferase/glycogen phosphorylase"/>
    <property type="match status" value="1"/>
</dbReference>
<proteinExistence type="predicted"/>
<evidence type="ECO:0008006" key="3">
    <source>
        <dbReference type="Google" id="ProtNLM"/>
    </source>
</evidence>
<dbReference type="Proteomes" id="UP000756346">
    <property type="component" value="Unassembled WGS sequence"/>
</dbReference>
<dbReference type="GeneID" id="70187123"/>
<gene>
    <name evidence="1" type="ORF">B0I36DRAFT_356252</name>
</gene>
<dbReference type="Gene3D" id="3.40.50.2000">
    <property type="entry name" value="Glycogen Phosphorylase B"/>
    <property type="match status" value="1"/>
</dbReference>
<dbReference type="InterPro" id="IPR050519">
    <property type="entry name" value="Glycosyltransf_28_UgtP"/>
</dbReference>
<protein>
    <recommendedName>
        <fullName evidence="3">UDP-N-acetylglucosamine transferase subunit ALG13</fullName>
    </recommendedName>
</protein>
<dbReference type="PANTHER" id="PTHR43025:SF3">
    <property type="entry name" value="MONOGALACTOSYLDIACYLGLYCEROL SYNTHASE 1, CHLOROPLASTIC"/>
    <property type="match status" value="1"/>
</dbReference>
<reference evidence="1" key="1">
    <citation type="journal article" date="2021" name="Nat. Commun.">
        <title>Genetic determinants of endophytism in the Arabidopsis root mycobiome.</title>
        <authorList>
            <person name="Mesny F."/>
            <person name="Miyauchi S."/>
            <person name="Thiergart T."/>
            <person name="Pickel B."/>
            <person name="Atanasova L."/>
            <person name="Karlsson M."/>
            <person name="Huettel B."/>
            <person name="Barry K.W."/>
            <person name="Haridas S."/>
            <person name="Chen C."/>
            <person name="Bauer D."/>
            <person name="Andreopoulos W."/>
            <person name="Pangilinan J."/>
            <person name="LaButti K."/>
            <person name="Riley R."/>
            <person name="Lipzen A."/>
            <person name="Clum A."/>
            <person name="Drula E."/>
            <person name="Henrissat B."/>
            <person name="Kohler A."/>
            <person name="Grigoriev I.V."/>
            <person name="Martin F.M."/>
            <person name="Hacquard S."/>
        </authorList>
    </citation>
    <scope>NUCLEOTIDE SEQUENCE</scope>
    <source>
        <strain evidence="1">MPI-CAGE-CH-0230</strain>
    </source>
</reference>
<dbReference type="RefSeq" id="XP_046004538.1">
    <property type="nucleotide sequence ID" value="XM_046157577.1"/>
</dbReference>
<evidence type="ECO:0000313" key="2">
    <source>
        <dbReference type="Proteomes" id="UP000756346"/>
    </source>
</evidence>
<keyword evidence="2" id="KW-1185">Reference proteome</keyword>
<dbReference type="EMBL" id="JAGTJQ010000015">
    <property type="protein sequence ID" value="KAH7012162.1"/>
    <property type="molecule type" value="Genomic_DNA"/>
</dbReference>
<evidence type="ECO:0000313" key="1">
    <source>
        <dbReference type="EMBL" id="KAH7012162.1"/>
    </source>
</evidence>
<dbReference type="OrthoDB" id="200404at2759"/>
<dbReference type="Pfam" id="PF13692">
    <property type="entry name" value="Glyco_trans_1_4"/>
    <property type="match status" value="1"/>
</dbReference>
<accession>A0A9P8XQV2</accession>
<sequence>MASSRLYEDYDIEAKPFLSTQVVVIGASIGSGHTSAGLELQRRLESDGISTEYHDILDALPLLIRIMLRDLYAPLVTFAPSLFSWLMLAWEVESSWMIRLVLWTASDARVLEWIQGKQAIVTTHAIATQIAGSLRVRAEHDIPIASYHCDAGIHPLQLHRSVSMNLVPTRVAAMSCRRYGHDALVIPPLVGPRFRETTPYAACFKLKKSLGLCSTTPIVILAAGSLGIGKVVETVQDIVEELATAQILVLCGKNAKLRKRLRPYLQVVALGWRQDIAEILAISDVMVHNAGGMAIWEAMMSGLPIVTYNALPGHGRANALALEDGGISPWPRDRASLGLALKSVIASGRGKALTACDAPVSRYISEMTSTLIKGVDHRPGRGTADGILLEKAQTYARVGGSTG</sequence>
<comment type="caution">
    <text evidence="1">The sequence shown here is derived from an EMBL/GenBank/DDBJ whole genome shotgun (WGS) entry which is preliminary data.</text>
</comment>
<dbReference type="PANTHER" id="PTHR43025">
    <property type="entry name" value="MONOGALACTOSYLDIACYLGLYCEROL SYNTHASE"/>
    <property type="match status" value="1"/>
</dbReference>
<name>A0A9P8XQV2_9PEZI</name>
<dbReference type="AlphaFoldDB" id="A0A9P8XQV2"/>